<evidence type="ECO:0000313" key="1">
    <source>
        <dbReference type="EMBL" id="VAW60985.1"/>
    </source>
</evidence>
<sequence>MSNTLFIFINSTEVPSLRSLQTSINKLDFKLQLDPTYTAFDDHGYSPCVLNNSISAGFEITYEPAENITRGHPELREIAGPNDYCIQLSWTSSIKDYASAMIVSCALATDYNAIVSFEGEKPGSLKKLIANTQTIINEVDLNEEKNKITHTECEAIHNSDDIKQLFEHELRALIDEHIKSINLDSLLVISISNNTSLTGKTYSCTTTSGSLIDISSYSNLRAEQIELMSKWSEEPSPEQEAQWNAIENSLDAAEREDEKAIEKFREELNCWPEKPVILKIEWHKPDTVRLYFKDLNNASISLYALNSSIFGIEYRTENYIFNLSGNKIDMIK</sequence>
<organism evidence="1">
    <name type="scientific">hydrothermal vent metagenome</name>
    <dbReference type="NCBI Taxonomy" id="652676"/>
    <lineage>
        <taxon>unclassified sequences</taxon>
        <taxon>metagenomes</taxon>
        <taxon>ecological metagenomes</taxon>
    </lineage>
</organism>
<name>A0A3B0WY87_9ZZZZ</name>
<reference evidence="1" key="1">
    <citation type="submission" date="2018-06" db="EMBL/GenBank/DDBJ databases">
        <authorList>
            <person name="Zhirakovskaya E."/>
        </authorList>
    </citation>
    <scope>NUCLEOTIDE SEQUENCE</scope>
</reference>
<gene>
    <name evidence="1" type="ORF">MNBD_GAMMA09-441</name>
</gene>
<proteinExistence type="predicted"/>
<protein>
    <submittedName>
        <fullName evidence="1">Uncharacterized protein</fullName>
    </submittedName>
</protein>
<dbReference type="AlphaFoldDB" id="A0A3B0WY87"/>
<accession>A0A3B0WY87</accession>
<dbReference type="EMBL" id="UOFI01000007">
    <property type="protein sequence ID" value="VAW60985.1"/>
    <property type="molecule type" value="Genomic_DNA"/>
</dbReference>